<dbReference type="Gene3D" id="2.30.110.10">
    <property type="entry name" value="Electron Transport, Fmn-binding Protein, Chain A"/>
    <property type="match status" value="1"/>
</dbReference>
<evidence type="ECO:0000313" key="3">
    <source>
        <dbReference type="Proteomes" id="UP000249304"/>
    </source>
</evidence>
<dbReference type="Pfam" id="PF13560">
    <property type="entry name" value="HTH_31"/>
    <property type="match status" value="1"/>
</dbReference>
<dbReference type="Proteomes" id="UP000249304">
    <property type="component" value="Unassembled WGS sequence"/>
</dbReference>
<gene>
    <name evidence="2" type="ORF">C1J01_40805</name>
</gene>
<sequence>MSDTGDFGRRIRHHRDRLGLTREQVADRAEMSAGYIQYLEDHPGVPDSGTVRRLAAVLETTARDLLGGGRDRPPGPGPAMAQPVLETLDAEESLRLIAPGGVGRVAFNGSHGPTVLPVNYKLHEGAIVFRTAYGGTIDQDLRTGMKGVELLIGFEVDRLDEAMRQGWSVLVQGPAQHVPQEEAERLADAHVSPWAGGERELYIRIVPQQITGRRIHSG</sequence>
<dbReference type="Gene3D" id="1.10.260.40">
    <property type="entry name" value="lambda repressor-like DNA-binding domains"/>
    <property type="match status" value="1"/>
</dbReference>
<dbReference type="InterPro" id="IPR010982">
    <property type="entry name" value="Lambda_DNA-bd_dom_sf"/>
</dbReference>
<dbReference type="InterPro" id="IPR001387">
    <property type="entry name" value="Cro/C1-type_HTH"/>
</dbReference>
<dbReference type="OrthoDB" id="7062584at2"/>
<dbReference type="EMBL" id="POUD01000297">
    <property type="protein sequence ID" value="PZG07369.1"/>
    <property type="molecule type" value="Genomic_DNA"/>
</dbReference>
<dbReference type="InterPro" id="IPR024747">
    <property type="entry name" value="Pyridox_Oxase-rel"/>
</dbReference>
<reference evidence="2 3" key="1">
    <citation type="submission" date="2018-01" db="EMBL/GenBank/DDBJ databases">
        <title>Draft genome sequence of Nonomuraea sp. KC333.</title>
        <authorList>
            <person name="Sahin N."/>
            <person name="Saygin H."/>
            <person name="Ay H."/>
        </authorList>
    </citation>
    <scope>NUCLEOTIDE SEQUENCE [LARGE SCALE GENOMIC DNA]</scope>
    <source>
        <strain evidence="2 3">KC333</strain>
    </source>
</reference>
<name>A0A2W2DTE7_9ACTN</name>
<dbReference type="GO" id="GO:0003677">
    <property type="term" value="F:DNA binding"/>
    <property type="evidence" value="ECO:0007669"/>
    <property type="project" value="InterPro"/>
</dbReference>
<dbReference type="SMART" id="SM00530">
    <property type="entry name" value="HTH_XRE"/>
    <property type="match status" value="1"/>
</dbReference>
<keyword evidence="3" id="KW-1185">Reference proteome</keyword>
<dbReference type="CDD" id="cd00093">
    <property type="entry name" value="HTH_XRE"/>
    <property type="match status" value="1"/>
</dbReference>
<dbReference type="Pfam" id="PF12900">
    <property type="entry name" value="Pyridox_ox_2"/>
    <property type="match status" value="1"/>
</dbReference>
<dbReference type="PROSITE" id="PS50943">
    <property type="entry name" value="HTH_CROC1"/>
    <property type="match status" value="1"/>
</dbReference>
<evidence type="ECO:0000313" key="2">
    <source>
        <dbReference type="EMBL" id="PZG07369.1"/>
    </source>
</evidence>
<feature type="domain" description="HTH cro/C1-type" evidence="1">
    <location>
        <begin position="11"/>
        <end position="65"/>
    </location>
</feature>
<evidence type="ECO:0000259" key="1">
    <source>
        <dbReference type="PROSITE" id="PS50943"/>
    </source>
</evidence>
<comment type="caution">
    <text evidence="2">The sequence shown here is derived from an EMBL/GenBank/DDBJ whole genome shotgun (WGS) entry which is preliminary data.</text>
</comment>
<dbReference type="SUPFAM" id="SSF50475">
    <property type="entry name" value="FMN-binding split barrel"/>
    <property type="match status" value="1"/>
</dbReference>
<protein>
    <recommendedName>
        <fullName evidence="1">HTH cro/C1-type domain-containing protein</fullName>
    </recommendedName>
</protein>
<dbReference type="AlphaFoldDB" id="A0A2W2DTE7"/>
<accession>A0A2W2DTE7</accession>
<dbReference type="SUPFAM" id="SSF47413">
    <property type="entry name" value="lambda repressor-like DNA-binding domains"/>
    <property type="match status" value="1"/>
</dbReference>
<organism evidence="2 3">
    <name type="scientific">Nonomuraea aridisoli</name>
    <dbReference type="NCBI Taxonomy" id="2070368"/>
    <lineage>
        <taxon>Bacteria</taxon>
        <taxon>Bacillati</taxon>
        <taxon>Actinomycetota</taxon>
        <taxon>Actinomycetes</taxon>
        <taxon>Streptosporangiales</taxon>
        <taxon>Streptosporangiaceae</taxon>
        <taxon>Nonomuraea</taxon>
    </lineage>
</organism>
<proteinExistence type="predicted"/>
<dbReference type="InterPro" id="IPR012349">
    <property type="entry name" value="Split_barrel_FMN-bd"/>
</dbReference>